<name>A0ABN1T7V4_9ACTN</name>
<keyword evidence="2" id="KW-0812">Transmembrane</keyword>
<dbReference type="PANTHER" id="PTHR38589:SF1">
    <property type="entry name" value="BLR0621 PROTEIN"/>
    <property type="match status" value="1"/>
</dbReference>
<protein>
    <recommendedName>
        <fullName evidence="5">YkuD domain-containing protein</fullName>
    </recommendedName>
</protein>
<feature type="region of interest" description="Disordered" evidence="1">
    <location>
        <begin position="1"/>
        <end position="49"/>
    </location>
</feature>
<evidence type="ECO:0000256" key="1">
    <source>
        <dbReference type="SAM" id="MobiDB-lite"/>
    </source>
</evidence>
<evidence type="ECO:0008006" key="5">
    <source>
        <dbReference type="Google" id="ProtNLM"/>
    </source>
</evidence>
<feature type="transmembrane region" description="Helical" evidence="2">
    <location>
        <begin position="44"/>
        <end position="64"/>
    </location>
</feature>
<evidence type="ECO:0000256" key="2">
    <source>
        <dbReference type="SAM" id="Phobius"/>
    </source>
</evidence>
<organism evidence="3 4">
    <name type="scientific">Kitasatospora arboriphila</name>
    <dbReference type="NCBI Taxonomy" id="258052"/>
    <lineage>
        <taxon>Bacteria</taxon>
        <taxon>Bacillati</taxon>
        <taxon>Actinomycetota</taxon>
        <taxon>Actinomycetes</taxon>
        <taxon>Kitasatosporales</taxon>
        <taxon>Streptomycetaceae</taxon>
        <taxon>Kitasatospora</taxon>
    </lineage>
</organism>
<dbReference type="EMBL" id="BAAALD010000001">
    <property type="protein sequence ID" value="GAA1069220.1"/>
    <property type="molecule type" value="Genomic_DNA"/>
</dbReference>
<evidence type="ECO:0000313" key="3">
    <source>
        <dbReference type="EMBL" id="GAA1069220.1"/>
    </source>
</evidence>
<evidence type="ECO:0000313" key="4">
    <source>
        <dbReference type="Proteomes" id="UP001499987"/>
    </source>
</evidence>
<gene>
    <name evidence="3" type="ORF">GCM10009663_00630</name>
</gene>
<accession>A0ABN1T7V4</accession>
<feature type="compositionally biased region" description="Basic residues" evidence="1">
    <location>
        <begin position="30"/>
        <end position="44"/>
    </location>
</feature>
<dbReference type="Proteomes" id="UP001499987">
    <property type="component" value="Unassembled WGS sequence"/>
</dbReference>
<dbReference type="PANTHER" id="PTHR38589">
    <property type="entry name" value="BLR0621 PROTEIN"/>
    <property type="match status" value="1"/>
</dbReference>
<sequence>MSGSHRATSHLHPADVPGPRSSADGQAPRPRGHRRKAKPKRRGGKTLMGGTAVLLAATAGWFTVGQGRSLPSFTSAGAAERPEADTTHADIAPLSAGGHTEGPSTADRSDRTDGTVAAIPGLGPSFLAKIPAETKQVVVASGKDKDSADTVVTLWTRTPDGRWRAGQAWAAHNGYKGWSAEKRSGDLHSPIGVFGLTDAGGRKADPGSRLPYDKDANFVVGGKGFNGEPLAGSFDYVVAINYNRVAGRSPLDTASPEGKAKGGGVWLHVDHGGPTHACVSLPEANMIELIRALDPAAHPVIAMGDAAALAV</sequence>
<keyword evidence="2" id="KW-0472">Membrane</keyword>
<comment type="caution">
    <text evidence="3">The sequence shown here is derived from an EMBL/GenBank/DDBJ whole genome shotgun (WGS) entry which is preliminary data.</text>
</comment>
<dbReference type="RefSeq" id="WP_344621389.1">
    <property type="nucleotide sequence ID" value="NZ_BAAALD010000001.1"/>
</dbReference>
<keyword evidence="2" id="KW-1133">Transmembrane helix</keyword>
<proteinExistence type="predicted"/>
<feature type="region of interest" description="Disordered" evidence="1">
    <location>
        <begin position="73"/>
        <end position="116"/>
    </location>
</feature>
<reference evidence="3 4" key="1">
    <citation type="journal article" date="2019" name="Int. J. Syst. Evol. Microbiol.">
        <title>The Global Catalogue of Microorganisms (GCM) 10K type strain sequencing project: providing services to taxonomists for standard genome sequencing and annotation.</title>
        <authorList>
            <consortium name="The Broad Institute Genomics Platform"/>
            <consortium name="The Broad Institute Genome Sequencing Center for Infectious Disease"/>
            <person name="Wu L."/>
            <person name="Ma J."/>
        </authorList>
    </citation>
    <scope>NUCLEOTIDE SEQUENCE [LARGE SCALE GENOMIC DNA]</scope>
    <source>
        <strain evidence="3 4">JCM 13002</strain>
    </source>
</reference>
<keyword evidence="4" id="KW-1185">Reference proteome</keyword>